<dbReference type="PANTHER" id="PTHR38787:SF3">
    <property type="entry name" value="REGULATORY P DOMAIN-CONTAINING PROTEIN"/>
    <property type="match status" value="1"/>
</dbReference>
<dbReference type="SUPFAM" id="SSF75011">
    <property type="entry name" value="3-carboxy-cis,cis-mucoante lactonizing enzyme"/>
    <property type="match status" value="1"/>
</dbReference>
<dbReference type="InterPro" id="IPR027589">
    <property type="entry name" value="Choice_anch_B"/>
</dbReference>
<dbReference type="Pfam" id="PF08309">
    <property type="entry name" value="LVIVD"/>
    <property type="match status" value="2"/>
</dbReference>
<dbReference type="RefSeq" id="WP_311332366.1">
    <property type="nucleotide sequence ID" value="NZ_JAVRHZ010000002.1"/>
</dbReference>
<proteinExistence type="predicted"/>
<evidence type="ECO:0000259" key="3">
    <source>
        <dbReference type="Pfam" id="PF18962"/>
    </source>
</evidence>
<keyword evidence="5" id="KW-1185">Reference proteome</keyword>
<gene>
    <name evidence="4" type="ORF">RM538_05330</name>
</gene>
<name>A0ABU2YDT5_9FLAO</name>
<feature type="signal peptide" evidence="2">
    <location>
        <begin position="1"/>
        <end position="18"/>
    </location>
</feature>
<dbReference type="Pfam" id="PF18962">
    <property type="entry name" value="Por_Secre_tail"/>
    <property type="match status" value="1"/>
</dbReference>
<keyword evidence="1 2" id="KW-0732">Signal</keyword>
<feature type="chain" id="PRO_5045253193" evidence="2">
    <location>
        <begin position="19"/>
        <end position="475"/>
    </location>
</feature>
<dbReference type="NCBIfam" id="TIGR04312">
    <property type="entry name" value="choice_anch_B"/>
    <property type="match status" value="1"/>
</dbReference>
<dbReference type="InterPro" id="IPR026444">
    <property type="entry name" value="Secre_tail"/>
</dbReference>
<organism evidence="4 5">
    <name type="scientific">Patiriisocius hiemis</name>
    <dbReference type="NCBI Taxonomy" id="3075604"/>
    <lineage>
        <taxon>Bacteria</taxon>
        <taxon>Pseudomonadati</taxon>
        <taxon>Bacteroidota</taxon>
        <taxon>Flavobacteriia</taxon>
        <taxon>Flavobacteriales</taxon>
        <taxon>Flavobacteriaceae</taxon>
        <taxon>Patiriisocius</taxon>
    </lineage>
</organism>
<dbReference type="NCBIfam" id="TIGR04183">
    <property type="entry name" value="Por_Secre_tail"/>
    <property type="match status" value="1"/>
</dbReference>
<sequence>MKSKLYLLFITFSTILYAQTPCVGGGAAGFPCENYDLLSQITPGQMNASRANDSWGWTDPDSGIEYAIIGLDNGTAFIDISDPINPIYLGKLPTQTDPSTWRDIKVYSDHAFIVSEAFNHGMQVFDLTQLRNVTNPPVTFSNTAFYGEFGSAHNIVINEDTGFAYAVGTGTFNGGPHFIDITNPANPVAAGGFALDDYSHDAQVVTYSGPDADYTDQEIYIGSHGSFGSDDIISIVDVTNKSNPISIATLPYPNPGYAHQGWFTEDQRYFILGDETDEINIGFNTRTIIFDLTDLDAPQFLFEFFGPTPASDHNGYVVGDKYYFANYNRGMTVIDISDIANQNFSEYGFFDVHPSTNNVGTSGTWNVYPFFESGNIVISGTAGFTLVKDATVVLGASENDIDNFAIVPNPTSGNIAITSSNAEITKVEVYSMLGQQLLSENFIATNQKNMNVSSLSAGVYILKINNTTTKQIVVK</sequence>
<evidence type="ECO:0000256" key="2">
    <source>
        <dbReference type="SAM" id="SignalP"/>
    </source>
</evidence>
<reference evidence="4 5" key="1">
    <citation type="submission" date="2023-09" db="EMBL/GenBank/DDBJ databases">
        <authorList>
            <person name="Rey-Velasco X."/>
        </authorList>
    </citation>
    <scope>NUCLEOTIDE SEQUENCE [LARGE SCALE GENOMIC DNA]</scope>
    <source>
        <strain evidence="4 5">W242</strain>
    </source>
</reference>
<dbReference type="InterPro" id="IPR013211">
    <property type="entry name" value="LVIVD"/>
</dbReference>
<protein>
    <submittedName>
        <fullName evidence="4">Choice-of-anchor B family protein</fullName>
    </submittedName>
</protein>
<feature type="domain" description="Secretion system C-terminal sorting" evidence="3">
    <location>
        <begin position="407"/>
        <end position="472"/>
    </location>
</feature>
<evidence type="ECO:0000313" key="5">
    <source>
        <dbReference type="Proteomes" id="UP001254488"/>
    </source>
</evidence>
<comment type="caution">
    <text evidence="4">The sequence shown here is derived from an EMBL/GenBank/DDBJ whole genome shotgun (WGS) entry which is preliminary data.</text>
</comment>
<dbReference type="EMBL" id="JAVRHZ010000002">
    <property type="protein sequence ID" value="MDT0555415.1"/>
    <property type="molecule type" value="Genomic_DNA"/>
</dbReference>
<evidence type="ECO:0000256" key="1">
    <source>
        <dbReference type="ARBA" id="ARBA00022729"/>
    </source>
</evidence>
<dbReference type="PANTHER" id="PTHR38787">
    <property type="entry name" value="REGULATORY P DOMAIN-CONTAINING PROTEIN"/>
    <property type="match status" value="1"/>
</dbReference>
<evidence type="ECO:0000313" key="4">
    <source>
        <dbReference type="EMBL" id="MDT0555415.1"/>
    </source>
</evidence>
<dbReference type="Proteomes" id="UP001254488">
    <property type="component" value="Unassembled WGS sequence"/>
</dbReference>
<accession>A0ABU2YDT5</accession>